<name>A0ABY1ZG30_9GAMM</name>
<proteinExistence type="predicted"/>
<dbReference type="Pfam" id="PF11381">
    <property type="entry name" value="DUF3185"/>
    <property type="match status" value="1"/>
</dbReference>
<organism evidence="2 3">
    <name type="scientific">Marinobacter halodurans</name>
    <dbReference type="NCBI Taxonomy" id="2528979"/>
    <lineage>
        <taxon>Bacteria</taxon>
        <taxon>Pseudomonadati</taxon>
        <taxon>Pseudomonadota</taxon>
        <taxon>Gammaproteobacteria</taxon>
        <taxon>Pseudomonadales</taxon>
        <taxon>Marinobacteraceae</taxon>
        <taxon>Marinobacter</taxon>
    </lineage>
</organism>
<keyword evidence="1" id="KW-0812">Transmembrane</keyword>
<evidence type="ECO:0000313" key="3">
    <source>
        <dbReference type="Proteomes" id="UP000313645"/>
    </source>
</evidence>
<feature type="transmembrane region" description="Helical" evidence="1">
    <location>
        <begin position="46"/>
        <end position="65"/>
    </location>
</feature>
<sequence length="67" mass="7136">MAATRLIGLVALVVGVLLLYFGWQSTQSVGEQLSQSLTGRFSESTMWYLVAGAAATVGGAFMLFFQS</sequence>
<evidence type="ECO:0000313" key="2">
    <source>
        <dbReference type="EMBL" id="TBW49825.1"/>
    </source>
</evidence>
<dbReference type="RefSeq" id="WP_131483482.1">
    <property type="nucleotide sequence ID" value="NZ_SJDL01000038.1"/>
</dbReference>
<gene>
    <name evidence="2" type="ORF">EZI54_19110</name>
</gene>
<reference evidence="2 3" key="1">
    <citation type="submission" date="2019-02" db="EMBL/GenBank/DDBJ databases">
        <title>Marinobacter halodurans sp. nov., a marine bacterium isolated from sea tidal flat.</title>
        <authorList>
            <person name="Yoo Y."/>
            <person name="Lee D.W."/>
            <person name="Kim B.S."/>
            <person name="Kim J.-J."/>
        </authorList>
    </citation>
    <scope>NUCLEOTIDE SEQUENCE [LARGE SCALE GENOMIC DNA]</scope>
    <source>
        <strain evidence="2 3">YJ-S3-2</strain>
    </source>
</reference>
<protein>
    <submittedName>
        <fullName evidence="2">DUF3185 family protein</fullName>
    </submittedName>
</protein>
<dbReference type="EMBL" id="SJDL01000038">
    <property type="protein sequence ID" value="TBW49825.1"/>
    <property type="molecule type" value="Genomic_DNA"/>
</dbReference>
<keyword evidence="3" id="KW-1185">Reference proteome</keyword>
<dbReference type="InterPro" id="IPR021521">
    <property type="entry name" value="DUF3185"/>
</dbReference>
<accession>A0ABY1ZG30</accession>
<keyword evidence="1" id="KW-1133">Transmembrane helix</keyword>
<evidence type="ECO:0000256" key="1">
    <source>
        <dbReference type="SAM" id="Phobius"/>
    </source>
</evidence>
<comment type="caution">
    <text evidence="2">The sequence shown here is derived from an EMBL/GenBank/DDBJ whole genome shotgun (WGS) entry which is preliminary data.</text>
</comment>
<dbReference type="Proteomes" id="UP000313645">
    <property type="component" value="Unassembled WGS sequence"/>
</dbReference>
<keyword evidence="1" id="KW-0472">Membrane</keyword>